<name>A0A5M8P1T2_9BACT</name>
<reference evidence="2 3" key="1">
    <citation type="submission" date="2019-03" db="EMBL/GenBank/DDBJ databases">
        <title>Single cell metagenomics reveals metabolic interactions within the superorganism composed of flagellate Streblomastix strix and complex community of Bacteroidetes bacteria on its surface.</title>
        <authorList>
            <person name="Treitli S.C."/>
            <person name="Kolisko M."/>
            <person name="Husnik F."/>
            <person name="Keeling P."/>
            <person name="Hampl V."/>
        </authorList>
    </citation>
    <scope>NUCLEOTIDE SEQUENCE [LARGE SCALE GENOMIC DNA]</scope>
    <source>
        <strain evidence="2">St1</strain>
    </source>
</reference>
<feature type="signal peptide" evidence="1">
    <location>
        <begin position="1"/>
        <end position="18"/>
    </location>
</feature>
<organism evidence="2 3">
    <name type="scientific">Candidatus Ordinivivax streblomastigis</name>
    <dbReference type="NCBI Taxonomy" id="2540710"/>
    <lineage>
        <taxon>Bacteria</taxon>
        <taxon>Pseudomonadati</taxon>
        <taxon>Bacteroidota</taxon>
        <taxon>Bacteroidia</taxon>
        <taxon>Bacteroidales</taxon>
        <taxon>Candidatus Ordinivivax</taxon>
    </lineage>
</organism>
<dbReference type="EMBL" id="SNRX01000008">
    <property type="protein sequence ID" value="KAA6302348.1"/>
    <property type="molecule type" value="Genomic_DNA"/>
</dbReference>
<comment type="caution">
    <text evidence="2">The sequence shown here is derived from an EMBL/GenBank/DDBJ whole genome shotgun (WGS) entry which is preliminary data.</text>
</comment>
<proteinExistence type="predicted"/>
<keyword evidence="1" id="KW-0732">Signal</keyword>
<feature type="chain" id="PRO_5024457632" description="DUF4270 domain-containing protein" evidence="1">
    <location>
        <begin position="19"/>
        <end position="473"/>
    </location>
</feature>
<accession>A0A5M8P1T2</accession>
<sequence length="473" mass="53089">MRTKIVLFSLLCSFVYFIGCDDSLDQIGTGIQPDGDQIAVFDTVFNVTGTTIKLDSIYAKSGVGFLGKFYDPAYGELKADYACQFYYTNPFDSVHNNQIDSIRLQILYQSYIGDSLAPMEVSVYKLNKPLPKHYYTFTHPDKANNFISEYYNKNDLLGKQVYSARDLNISDSLNLANLGTQYKSVSITLPFELAEDFYAEYSKPGHGALASPQTLSEFFPGVYVTSSFGNGNLLKVEKTGIYVYYTRDAVSPYTGVDTLRSAYASFEVAKDVIQLNSYRSDDTPLLSATDKMYIKTPAGVCPELIIPIREIRDKAGKWNFSSVKLSINVYPKEDIYDKKWQYALDFPGTNALSSLSSSRSKLLLIEKDSVPVFFQEQKTADNQDYYFTVFNSSTSTYTFNNIANLVQKAINNEAVDELNLVLVPVQVAFSQSSSYYTTSEMDYASSHYLYPSAVTLNNQDLQIEILAAAIKNK</sequence>
<dbReference type="Proteomes" id="UP000324575">
    <property type="component" value="Unassembled WGS sequence"/>
</dbReference>
<evidence type="ECO:0000313" key="2">
    <source>
        <dbReference type="EMBL" id="KAA6302348.1"/>
    </source>
</evidence>
<dbReference type="Pfam" id="PF14092">
    <property type="entry name" value="DUF4270"/>
    <property type="match status" value="1"/>
</dbReference>
<protein>
    <recommendedName>
        <fullName evidence="4">DUF4270 domain-containing protein</fullName>
    </recommendedName>
</protein>
<evidence type="ECO:0008006" key="4">
    <source>
        <dbReference type="Google" id="ProtNLM"/>
    </source>
</evidence>
<dbReference type="InterPro" id="IPR025366">
    <property type="entry name" value="DUF4270"/>
</dbReference>
<gene>
    <name evidence="2" type="ORF">EZS26_001461</name>
</gene>
<dbReference type="AlphaFoldDB" id="A0A5M8P1T2"/>
<evidence type="ECO:0000256" key="1">
    <source>
        <dbReference type="SAM" id="SignalP"/>
    </source>
</evidence>
<evidence type="ECO:0000313" key="3">
    <source>
        <dbReference type="Proteomes" id="UP000324575"/>
    </source>
</evidence>